<name>A0A061R660_9CHLO</name>
<dbReference type="PANTHER" id="PTHR47661:SF2">
    <property type="entry name" value="PHOSPHOGLUCAN PHOSPHATASE LSF1, CHLOROPLASTIC"/>
    <property type="match status" value="1"/>
</dbReference>
<gene>
    <name evidence="2" type="ORF">TSPGSL018_14676</name>
</gene>
<accession>A0A061R660</accession>
<dbReference type="InterPro" id="IPR036034">
    <property type="entry name" value="PDZ_sf"/>
</dbReference>
<dbReference type="InterPro" id="IPR001478">
    <property type="entry name" value="PDZ"/>
</dbReference>
<sequence>MLQMANVVKHKTPRAVTLRGGCACKVAFSRKALDLNCYGVRKFQSKTSCRDGRIVVRAESTAKDDRDQNAGNKLNRYKVTLSKPLGVVLEEDRSGSIYVAELIPDGNAIKSGLIREGDRLISTSGYVYTTEAEYQGNQVRGGERLVTLNVKGESFNTVMAAIGSHPGHVKVQLELERGLE</sequence>
<dbReference type="PANTHER" id="PTHR47661">
    <property type="entry name" value="PHOSPHOGLUCAN PHOSPHATASE LSF1, CHLOROPLASTIC"/>
    <property type="match status" value="1"/>
</dbReference>
<dbReference type="SUPFAM" id="SSF50156">
    <property type="entry name" value="PDZ domain-like"/>
    <property type="match status" value="1"/>
</dbReference>
<reference evidence="2" key="1">
    <citation type="submission" date="2014-05" db="EMBL/GenBank/DDBJ databases">
        <title>The transcriptome of the halophilic microalga Tetraselmis sp. GSL018 isolated from the Great Salt Lake, Utah.</title>
        <authorList>
            <person name="Jinkerson R.E."/>
            <person name="D'Adamo S."/>
            <person name="Posewitz M.C."/>
        </authorList>
    </citation>
    <scope>NUCLEOTIDE SEQUENCE</scope>
    <source>
        <strain evidence="2">GSL018</strain>
    </source>
</reference>
<proteinExistence type="predicted"/>
<dbReference type="Gene3D" id="2.30.42.10">
    <property type="match status" value="1"/>
</dbReference>
<organism evidence="2">
    <name type="scientific">Tetraselmis sp. GSL018</name>
    <dbReference type="NCBI Taxonomy" id="582737"/>
    <lineage>
        <taxon>Eukaryota</taxon>
        <taxon>Viridiplantae</taxon>
        <taxon>Chlorophyta</taxon>
        <taxon>core chlorophytes</taxon>
        <taxon>Chlorodendrophyceae</taxon>
        <taxon>Chlorodendrales</taxon>
        <taxon>Chlorodendraceae</taxon>
        <taxon>Tetraselmis</taxon>
    </lineage>
</organism>
<dbReference type="EMBL" id="GBEZ01020671">
    <property type="protein sequence ID" value="JAC66016.1"/>
    <property type="molecule type" value="Transcribed_RNA"/>
</dbReference>
<dbReference type="AlphaFoldDB" id="A0A061R660"/>
<evidence type="ECO:0000313" key="2">
    <source>
        <dbReference type="EMBL" id="JAC66016.1"/>
    </source>
</evidence>
<evidence type="ECO:0000259" key="1">
    <source>
        <dbReference type="PROSITE" id="PS50106"/>
    </source>
</evidence>
<dbReference type="PROSITE" id="PS50106">
    <property type="entry name" value="PDZ"/>
    <property type="match status" value="1"/>
</dbReference>
<feature type="domain" description="PDZ" evidence="1">
    <location>
        <begin position="73"/>
        <end position="154"/>
    </location>
</feature>
<protein>
    <recommendedName>
        <fullName evidence="1">PDZ domain-containing protein</fullName>
    </recommendedName>
</protein>